<organism evidence="2 3">
    <name type="scientific">Mycobacteroides abscessus</name>
    <dbReference type="NCBI Taxonomy" id="36809"/>
    <lineage>
        <taxon>Bacteria</taxon>
        <taxon>Bacillati</taxon>
        <taxon>Actinomycetota</taxon>
        <taxon>Actinomycetes</taxon>
        <taxon>Mycobacteriales</taxon>
        <taxon>Mycobacteriaceae</taxon>
        <taxon>Mycobacteroides</taxon>
    </lineage>
</organism>
<proteinExistence type="predicted"/>
<feature type="transmembrane region" description="Helical" evidence="1">
    <location>
        <begin position="99"/>
        <end position="116"/>
    </location>
</feature>
<accession>A0A0U0ZRA9</accession>
<dbReference type="Proteomes" id="UP000045782">
    <property type="component" value="Unassembled WGS sequence"/>
</dbReference>
<gene>
    <name evidence="2" type="ORF">ERS075579_04100</name>
</gene>
<evidence type="ECO:0000256" key="1">
    <source>
        <dbReference type="SAM" id="Phobius"/>
    </source>
</evidence>
<name>A0A0U0ZRA9_9MYCO</name>
<dbReference type="AlphaFoldDB" id="A0A0U0ZRA9"/>
<dbReference type="EMBL" id="CSWP01000009">
    <property type="protein sequence ID" value="CPV66875.1"/>
    <property type="molecule type" value="Genomic_DNA"/>
</dbReference>
<keyword evidence="1" id="KW-1133">Transmembrane helix</keyword>
<dbReference type="RefSeq" id="WP_052619126.1">
    <property type="nucleotide sequence ID" value="NZ_CSWP01000009.1"/>
</dbReference>
<keyword evidence="1" id="KW-0472">Membrane</keyword>
<evidence type="ECO:0000313" key="2">
    <source>
        <dbReference type="EMBL" id="CPV66875.1"/>
    </source>
</evidence>
<evidence type="ECO:0000313" key="3">
    <source>
        <dbReference type="Proteomes" id="UP000045782"/>
    </source>
</evidence>
<sequence length="176" mass="18633">MTGIATARKTLLALAAYTPILAFIAIRTDDRALRIGALLVAASLATASVAMIITAKKRTPPTCLTVAAVNPPTGGAWSGYVAACLPAFLLPPLPATTDLLAYALFLALAVLIHIRTPMFQINPLIALLGYRISYVTDTSGAAQYLIARRQIRVNYPVDAAAMSTDTYLVTTTKETP</sequence>
<reference evidence="2 3" key="1">
    <citation type="submission" date="2015-03" db="EMBL/GenBank/DDBJ databases">
        <authorList>
            <person name="Murphy D."/>
        </authorList>
    </citation>
    <scope>NUCLEOTIDE SEQUENCE [LARGE SCALE GENOMIC DNA]</scope>
    <source>
        <strain evidence="2 3">PAP088</strain>
    </source>
</reference>
<keyword evidence="1" id="KW-0812">Transmembrane</keyword>
<protein>
    <submittedName>
        <fullName evidence="2">Uncharacterized protein</fullName>
    </submittedName>
</protein>
<feature type="transmembrane region" description="Helical" evidence="1">
    <location>
        <begin position="32"/>
        <end position="53"/>
    </location>
</feature>